<dbReference type="CDD" id="cd02933">
    <property type="entry name" value="OYE_like_FMN"/>
    <property type="match status" value="1"/>
</dbReference>
<evidence type="ECO:0000256" key="2">
    <source>
        <dbReference type="ARBA" id="ARBA00005979"/>
    </source>
</evidence>
<organism evidence="5 6">
    <name type="scientific">Clohesyomyces aquaticus</name>
    <dbReference type="NCBI Taxonomy" id="1231657"/>
    <lineage>
        <taxon>Eukaryota</taxon>
        <taxon>Fungi</taxon>
        <taxon>Dikarya</taxon>
        <taxon>Ascomycota</taxon>
        <taxon>Pezizomycotina</taxon>
        <taxon>Dothideomycetes</taxon>
        <taxon>Pleosporomycetidae</taxon>
        <taxon>Pleosporales</taxon>
        <taxon>Lindgomycetaceae</taxon>
        <taxon>Clohesyomyces</taxon>
    </lineage>
</organism>
<comment type="similarity">
    <text evidence="2">Belongs to the NADH:flavin oxidoreductase/NADH oxidase family.</text>
</comment>
<dbReference type="AlphaFoldDB" id="A0A1Y1Z554"/>
<dbReference type="Proteomes" id="UP000193144">
    <property type="component" value="Unassembled WGS sequence"/>
</dbReference>
<dbReference type="Gene3D" id="3.20.20.70">
    <property type="entry name" value="Aldolase class I"/>
    <property type="match status" value="1"/>
</dbReference>
<evidence type="ECO:0000256" key="3">
    <source>
        <dbReference type="ARBA" id="ARBA00023002"/>
    </source>
</evidence>
<comment type="caution">
    <text evidence="5">The sequence shown here is derived from an EMBL/GenBank/DDBJ whole genome shotgun (WGS) entry which is preliminary data.</text>
</comment>
<accession>A0A1Y1Z554</accession>
<keyword evidence="3" id="KW-0560">Oxidoreductase</keyword>
<comment type="cofactor">
    <cofactor evidence="1">
        <name>FMN</name>
        <dbReference type="ChEBI" id="CHEBI:58210"/>
    </cofactor>
</comment>
<dbReference type="GO" id="GO:0005829">
    <property type="term" value="C:cytosol"/>
    <property type="evidence" value="ECO:0007669"/>
    <property type="project" value="UniProtKB-ARBA"/>
</dbReference>
<dbReference type="STRING" id="1231657.A0A1Y1Z554"/>
<dbReference type="InterPro" id="IPR045247">
    <property type="entry name" value="Oye-like"/>
</dbReference>
<dbReference type="EMBL" id="MCFA01000126">
    <property type="protein sequence ID" value="ORY05393.1"/>
    <property type="molecule type" value="Genomic_DNA"/>
</dbReference>
<evidence type="ECO:0000313" key="6">
    <source>
        <dbReference type="Proteomes" id="UP000193144"/>
    </source>
</evidence>
<dbReference type="Pfam" id="PF00724">
    <property type="entry name" value="Oxidored_FMN"/>
    <property type="match status" value="1"/>
</dbReference>
<keyword evidence="6" id="KW-1185">Reference proteome</keyword>
<reference evidence="5 6" key="1">
    <citation type="submission" date="2016-07" db="EMBL/GenBank/DDBJ databases">
        <title>Pervasive Adenine N6-methylation of Active Genes in Fungi.</title>
        <authorList>
            <consortium name="DOE Joint Genome Institute"/>
            <person name="Mondo S.J."/>
            <person name="Dannebaum R.O."/>
            <person name="Kuo R.C."/>
            <person name="Labutti K."/>
            <person name="Haridas S."/>
            <person name="Kuo A."/>
            <person name="Salamov A."/>
            <person name="Ahrendt S.R."/>
            <person name="Lipzen A."/>
            <person name="Sullivan W."/>
            <person name="Andreopoulos W.B."/>
            <person name="Clum A."/>
            <person name="Lindquist E."/>
            <person name="Daum C."/>
            <person name="Ramamoorthy G.K."/>
            <person name="Gryganskyi A."/>
            <person name="Culley D."/>
            <person name="Magnuson J.K."/>
            <person name="James T.Y."/>
            <person name="O'Malley M.A."/>
            <person name="Stajich J.E."/>
            <person name="Spatafora J.W."/>
            <person name="Visel A."/>
            <person name="Grigoriev I.V."/>
        </authorList>
    </citation>
    <scope>NUCLEOTIDE SEQUENCE [LARGE SCALE GENOMIC DNA]</scope>
    <source>
        <strain evidence="5 6">CBS 115471</strain>
    </source>
</reference>
<dbReference type="FunFam" id="3.20.20.70:FF:000059">
    <property type="entry name" value="N-ethylmaleimide reductase, FMN-linked"/>
    <property type="match status" value="1"/>
</dbReference>
<evidence type="ECO:0000256" key="1">
    <source>
        <dbReference type="ARBA" id="ARBA00001917"/>
    </source>
</evidence>
<dbReference type="OrthoDB" id="276546at2759"/>
<dbReference type="PANTHER" id="PTHR22893:SF93">
    <property type="entry name" value="HYPOTHETICAL OXIDOREDUCTASE (EUROFUNG)"/>
    <property type="match status" value="1"/>
</dbReference>
<gene>
    <name evidence="5" type="ORF">BCR34DRAFT_617225</name>
</gene>
<dbReference type="InterPro" id="IPR001155">
    <property type="entry name" value="OxRdtase_FMN_N"/>
</dbReference>
<dbReference type="GO" id="GO:0016628">
    <property type="term" value="F:oxidoreductase activity, acting on the CH-CH group of donors, NAD or NADP as acceptor"/>
    <property type="evidence" value="ECO:0007669"/>
    <property type="project" value="UniProtKB-ARBA"/>
</dbReference>
<feature type="domain" description="NADH:flavin oxidoreductase/NADH oxidase N-terminal" evidence="4">
    <location>
        <begin position="10"/>
        <end position="379"/>
    </location>
</feature>
<dbReference type="InterPro" id="IPR013785">
    <property type="entry name" value="Aldolase_TIM"/>
</dbReference>
<dbReference type="PANTHER" id="PTHR22893">
    <property type="entry name" value="NADH OXIDOREDUCTASE-RELATED"/>
    <property type="match status" value="1"/>
</dbReference>
<name>A0A1Y1Z554_9PLEO</name>
<dbReference type="GO" id="GO:0010181">
    <property type="term" value="F:FMN binding"/>
    <property type="evidence" value="ECO:0007669"/>
    <property type="project" value="InterPro"/>
</dbReference>
<proteinExistence type="inferred from homology"/>
<sequence length="437" mass="49260">MADLTRASSKLFQPLSIANGKIKLKHRIVLAPLTRNRCVPLHESTPENINRIWYPDDLVADYYAQRATDGGLLISEGIPPNLEGNGMPAVPGLFHASQIPGWRKVTDAVHAKGGYIYAQLWHAGRVTMRPFSGMQSVSASASPWDDLEEYTRRVPPGYDGPVKYADFKPIELTKDHIKRTIEDYCNAAKTAMEVGFDGIEVHGGNGYLPEQFLLSNVNKRTDEYGGSPQKRCRFVIELMEVLARKIGGENCAIRLSPFGLFNQARGEQRIETWSYLCKQLKESIPDMSYMSLIEPRYEQIHSNNEKDRYLMQWGLDPQTINLGFLRKIMGSTPFFSAGGWNDTNCWGAVESGACDAVLMGRYFISNPDLVEKLKLGRPLTKYNRATFYGPMEDRSIGYTDYPFWNEPEKKESEQVIDGVEIAHVVSRLTSKDLEAKA</sequence>
<evidence type="ECO:0000313" key="5">
    <source>
        <dbReference type="EMBL" id="ORY05393.1"/>
    </source>
</evidence>
<dbReference type="SUPFAM" id="SSF51395">
    <property type="entry name" value="FMN-linked oxidoreductases"/>
    <property type="match status" value="1"/>
</dbReference>
<evidence type="ECO:0000259" key="4">
    <source>
        <dbReference type="Pfam" id="PF00724"/>
    </source>
</evidence>
<protein>
    <submittedName>
        <fullName evidence="5">Putative 12-oxophytodienoate reductase</fullName>
    </submittedName>
</protein>